<name>A0A7Y6BXV2_9BACL</name>
<dbReference type="Gene3D" id="1.20.1250.20">
    <property type="entry name" value="MFS general substrate transporter like domains"/>
    <property type="match status" value="1"/>
</dbReference>
<evidence type="ECO:0000256" key="6">
    <source>
        <dbReference type="SAM" id="Phobius"/>
    </source>
</evidence>
<feature type="domain" description="Major facilitator superfamily (MFS) profile" evidence="7">
    <location>
        <begin position="8"/>
        <end position="374"/>
    </location>
</feature>
<comment type="subcellular location">
    <subcellularLocation>
        <location evidence="1">Cell membrane</location>
        <topology evidence="1">Multi-pass membrane protein</topology>
    </subcellularLocation>
</comment>
<reference evidence="8 9" key="1">
    <citation type="submission" date="2020-05" db="EMBL/GenBank/DDBJ databases">
        <title>Genome Sequencing of Type Strains.</title>
        <authorList>
            <person name="Lemaire J.F."/>
            <person name="Inderbitzin P."/>
            <person name="Gregorio O.A."/>
            <person name="Collins S.B."/>
            <person name="Wespe N."/>
            <person name="Knight-Connoni V."/>
        </authorList>
    </citation>
    <scope>NUCLEOTIDE SEQUENCE [LARGE SCALE GENOMIC DNA]</scope>
    <source>
        <strain evidence="8 9">LMG 21957</strain>
    </source>
</reference>
<feature type="transmembrane region" description="Helical" evidence="6">
    <location>
        <begin position="163"/>
        <end position="181"/>
    </location>
</feature>
<evidence type="ECO:0000313" key="8">
    <source>
        <dbReference type="EMBL" id="NUU76821.1"/>
    </source>
</evidence>
<gene>
    <name evidence="8" type="ORF">HP552_16475</name>
</gene>
<comment type="caution">
    <text evidence="8">The sequence shown here is derived from an EMBL/GenBank/DDBJ whole genome shotgun (WGS) entry which is preliminary data.</text>
</comment>
<feature type="transmembrane region" description="Helical" evidence="6">
    <location>
        <begin position="201"/>
        <end position="225"/>
    </location>
</feature>
<dbReference type="AlphaFoldDB" id="A0A7Y6BXV2"/>
<dbReference type="RefSeq" id="WP_175396510.1">
    <property type="nucleotide sequence ID" value="NZ_JABMCB010000187.1"/>
</dbReference>
<dbReference type="Pfam" id="PF07690">
    <property type="entry name" value="MFS_1"/>
    <property type="match status" value="1"/>
</dbReference>
<organism evidence="8 9">
    <name type="scientific">Paenibacillus xylanilyticus</name>
    <dbReference type="NCBI Taxonomy" id="248903"/>
    <lineage>
        <taxon>Bacteria</taxon>
        <taxon>Bacillati</taxon>
        <taxon>Bacillota</taxon>
        <taxon>Bacilli</taxon>
        <taxon>Bacillales</taxon>
        <taxon>Paenibacillaceae</taxon>
        <taxon>Paenibacillus</taxon>
    </lineage>
</organism>
<protein>
    <submittedName>
        <fullName evidence="8">MFS transporter</fullName>
    </submittedName>
</protein>
<feature type="transmembrane region" description="Helical" evidence="6">
    <location>
        <begin position="78"/>
        <end position="101"/>
    </location>
</feature>
<evidence type="ECO:0000256" key="2">
    <source>
        <dbReference type="ARBA" id="ARBA00022448"/>
    </source>
</evidence>
<keyword evidence="3 6" id="KW-0812">Transmembrane</keyword>
<dbReference type="PANTHER" id="PTHR23531:SF2">
    <property type="entry name" value="PERMEASE"/>
    <property type="match status" value="1"/>
</dbReference>
<feature type="transmembrane region" description="Helical" evidence="6">
    <location>
        <begin position="263"/>
        <end position="285"/>
    </location>
</feature>
<dbReference type="Proteomes" id="UP000526125">
    <property type="component" value="Unassembled WGS sequence"/>
</dbReference>
<feature type="transmembrane region" description="Helical" evidence="6">
    <location>
        <begin position="349"/>
        <end position="371"/>
    </location>
</feature>
<dbReference type="SUPFAM" id="SSF103473">
    <property type="entry name" value="MFS general substrate transporter"/>
    <property type="match status" value="1"/>
</dbReference>
<sequence length="386" mass="41683">MERLWTKSFILMTVGLLFLFTSFYMLYPTLPLFIKEMGGNERQVGLAMGALMLSSVAFRPFVGGLLDRFGRRPFMIGGLLVFIASMYMYNWVGGILVLMGLRILHGMSWAMSTTAMMTAITDMIPAKRRGEGMGWFSTSMTFAMAIGPMIGLGIMQVDSYQSMFQFAAALSVVALLLTLGAKMPFKPITGQKKIQIFEKSVLPVMAPIFFLFVAYGGITTFVPLFAAEIQVNSGTFFLVYAATLALSRPIAGKLSDRTGEVAVIVPALIMTILALIVLSFSTSLFGLLSSAVLYGIGFGSAQPALQAITLRMAPKDRQGAANAFFSTATDLGIGLGAILLGLVSEYTSYSVLFSVSAVSVLIALLLFTLYVKRKSMHIGEKSGASE</sequence>
<dbReference type="PROSITE" id="PS50850">
    <property type="entry name" value="MFS"/>
    <property type="match status" value="1"/>
</dbReference>
<keyword evidence="4 6" id="KW-1133">Transmembrane helix</keyword>
<evidence type="ECO:0000256" key="5">
    <source>
        <dbReference type="ARBA" id="ARBA00023136"/>
    </source>
</evidence>
<feature type="transmembrane region" description="Helical" evidence="6">
    <location>
        <begin position="231"/>
        <end position="251"/>
    </location>
</feature>
<feature type="transmembrane region" description="Helical" evidence="6">
    <location>
        <begin position="9"/>
        <end position="27"/>
    </location>
</feature>
<feature type="transmembrane region" description="Helical" evidence="6">
    <location>
        <begin position="136"/>
        <end position="157"/>
    </location>
</feature>
<dbReference type="InterPro" id="IPR020846">
    <property type="entry name" value="MFS_dom"/>
</dbReference>
<feature type="transmembrane region" description="Helical" evidence="6">
    <location>
        <begin position="47"/>
        <end position="66"/>
    </location>
</feature>
<evidence type="ECO:0000256" key="4">
    <source>
        <dbReference type="ARBA" id="ARBA00022989"/>
    </source>
</evidence>
<dbReference type="InterPro" id="IPR052714">
    <property type="entry name" value="MFS_Exporter"/>
</dbReference>
<keyword evidence="5 6" id="KW-0472">Membrane</keyword>
<dbReference type="PANTHER" id="PTHR23531">
    <property type="entry name" value="QUINOLENE RESISTANCE PROTEIN NORA"/>
    <property type="match status" value="1"/>
</dbReference>
<keyword evidence="2" id="KW-0813">Transport</keyword>
<dbReference type="GO" id="GO:0005886">
    <property type="term" value="C:plasma membrane"/>
    <property type="evidence" value="ECO:0007669"/>
    <property type="project" value="UniProtKB-SubCell"/>
</dbReference>
<evidence type="ECO:0000256" key="3">
    <source>
        <dbReference type="ARBA" id="ARBA00022692"/>
    </source>
</evidence>
<feature type="transmembrane region" description="Helical" evidence="6">
    <location>
        <begin position="322"/>
        <end position="343"/>
    </location>
</feature>
<dbReference type="InterPro" id="IPR011701">
    <property type="entry name" value="MFS"/>
</dbReference>
<dbReference type="InterPro" id="IPR005829">
    <property type="entry name" value="Sugar_transporter_CS"/>
</dbReference>
<evidence type="ECO:0000259" key="7">
    <source>
        <dbReference type="PROSITE" id="PS50850"/>
    </source>
</evidence>
<accession>A0A7Y6BXV2</accession>
<dbReference type="EMBL" id="JABMCB010000187">
    <property type="protein sequence ID" value="NUU76821.1"/>
    <property type="molecule type" value="Genomic_DNA"/>
</dbReference>
<dbReference type="GO" id="GO:0022857">
    <property type="term" value="F:transmembrane transporter activity"/>
    <property type="evidence" value="ECO:0007669"/>
    <property type="project" value="InterPro"/>
</dbReference>
<proteinExistence type="predicted"/>
<keyword evidence="9" id="KW-1185">Reference proteome</keyword>
<evidence type="ECO:0000313" key="9">
    <source>
        <dbReference type="Proteomes" id="UP000526125"/>
    </source>
</evidence>
<dbReference type="PROSITE" id="PS00216">
    <property type="entry name" value="SUGAR_TRANSPORT_1"/>
    <property type="match status" value="1"/>
</dbReference>
<evidence type="ECO:0000256" key="1">
    <source>
        <dbReference type="ARBA" id="ARBA00004651"/>
    </source>
</evidence>
<dbReference type="InterPro" id="IPR036259">
    <property type="entry name" value="MFS_trans_sf"/>
</dbReference>
<dbReference type="CDD" id="cd17489">
    <property type="entry name" value="MFS_YfcJ_like"/>
    <property type="match status" value="1"/>
</dbReference>